<dbReference type="PRINTS" id="PR00455">
    <property type="entry name" value="HTHTETR"/>
</dbReference>
<dbReference type="SUPFAM" id="SSF46689">
    <property type="entry name" value="Homeodomain-like"/>
    <property type="match status" value="1"/>
</dbReference>
<dbReference type="PANTHER" id="PTHR30055">
    <property type="entry name" value="HTH-TYPE TRANSCRIPTIONAL REGULATOR RUTR"/>
    <property type="match status" value="1"/>
</dbReference>
<dbReference type="Proteomes" id="UP000278222">
    <property type="component" value="Unassembled WGS sequence"/>
</dbReference>
<dbReference type="InterPro" id="IPR036271">
    <property type="entry name" value="Tet_transcr_reg_TetR-rel_C_sf"/>
</dbReference>
<dbReference type="PROSITE" id="PS50977">
    <property type="entry name" value="HTH_TETR_2"/>
    <property type="match status" value="1"/>
</dbReference>
<dbReference type="SUPFAM" id="SSF48498">
    <property type="entry name" value="Tetracyclin repressor-like, C-terminal domain"/>
    <property type="match status" value="1"/>
</dbReference>
<dbReference type="GO" id="GO:0003700">
    <property type="term" value="F:DNA-binding transcription factor activity"/>
    <property type="evidence" value="ECO:0007669"/>
    <property type="project" value="TreeGrafter"/>
</dbReference>
<keyword evidence="2 4" id="KW-0238">DNA-binding</keyword>
<evidence type="ECO:0000256" key="1">
    <source>
        <dbReference type="ARBA" id="ARBA00023015"/>
    </source>
</evidence>
<reference evidence="6 7" key="1">
    <citation type="submission" date="2018-11" db="EMBL/GenBank/DDBJ databases">
        <title>Genomic Encyclopedia of Type Strains, Phase IV (KMG-IV): sequencing the most valuable type-strain genomes for metagenomic binning, comparative biology and taxonomic classification.</title>
        <authorList>
            <person name="Goeker M."/>
        </authorList>
    </citation>
    <scope>NUCLEOTIDE SEQUENCE [LARGE SCALE GENOMIC DNA]</scope>
    <source>
        <strain evidence="6 7">DSM 5900</strain>
    </source>
</reference>
<dbReference type="InterPro" id="IPR050109">
    <property type="entry name" value="HTH-type_TetR-like_transc_reg"/>
</dbReference>
<proteinExistence type="predicted"/>
<dbReference type="Gene3D" id="1.10.357.10">
    <property type="entry name" value="Tetracycline Repressor, domain 2"/>
    <property type="match status" value="2"/>
</dbReference>
<dbReference type="EMBL" id="RJKX01000015">
    <property type="protein sequence ID" value="ROP84562.1"/>
    <property type="molecule type" value="Genomic_DNA"/>
</dbReference>
<accession>A0A3N1KYR6</accession>
<protein>
    <submittedName>
        <fullName evidence="6">TetR family transcriptional regulator</fullName>
    </submittedName>
</protein>
<comment type="caution">
    <text evidence="6">The sequence shown here is derived from an EMBL/GenBank/DDBJ whole genome shotgun (WGS) entry which is preliminary data.</text>
</comment>
<evidence type="ECO:0000313" key="7">
    <source>
        <dbReference type="Proteomes" id="UP000278222"/>
    </source>
</evidence>
<dbReference type="AlphaFoldDB" id="A0A3N1KYR6"/>
<dbReference type="Pfam" id="PF00440">
    <property type="entry name" value="TetR_N"/>
    <property type="match status" value="1"/>
</dbReference>
<keyword evidence="3" id="KW-0804">Transcription</keyword>
<dbReference type="InterPro" id="IPR001647">
    <property type="entry name" value="HTH_TetR"/>
</dbReference>
<keyword evidence="7" id="KW-1185">Reference proteome</keyword>
<feature type="domain" description="HTH tetR-type" evidence="5">
    <location>
        <begin position="16"/>
        <end position="76"/>
    </location>
</feature>
<gene>
    <name evidence="6" type="ORF">EDC65_3916</name>
</gene>
<evidence type="ECO:0000256" key="3">
    <source>
        <dbReference type="ARBA" id="ARBA00023163"/>
    </source>
</evidence>
<sequence length="240" mass="25093">MIRPAPASGRGRRRPQGRLAAVAEAAVRVFTRQGWRLAQVADVAAEAGVATGTIYLYAADKQALLDLAIRAAARLDLPGEAALPAGADMAATLRGALGQRLALPRLAAVADGGPMGPETLARLLAEVYDLLARERRLVLLLDRLSPELPDMAETYGQAWRAPALGRFAAAIARLAAAGHARRDLDAEAASRAVIEMLAWMAMRRTHDPLPPAGDEAVARATALALAEAALAPVAAAGKRL</sequence>
<evidence type="ECO:0000256" key="2">
    <source>
        <dbReference type="ARBA" id="ARBA00023125"/>
    </source>
</evidence>
<dbReference type="PANTHER" id="PTHR30055:SF234">
    <property type="entry name" value="HTH-TYPE TRANSCRIPTIONAL REGULATOR BETI"/>
    <property type="match status" value="1"/>
</dbReference>
<evidence type="ECO:0000259" key="5">
    <source>
        <dbReference type="PROSITE" id="PS50977"/>
    </source>
</evidence>
<dbReference type="InterPro" id="IPR009057">
    <property type="entry name" value="Homeodomain-like_sf"/>
</dbReference>
<organism evidence="6 7">
    <name type="scientific">Stella humosa</name>
    <dbReference type="NCBI Taxonomy" id="94"/>
    <lineage>
        <taxon>Bacteria</taxon>
        <taxon>Pseudomonadati</taxon>
        <taxon>Pseudomonadota</taxon>
        <taxon>Alphaproteobacteria</taxon>
        <taxon>Rhodospirillales</taxon>
        <taxon>Stellaceae</taxon>
        <taxon>Stella</taxon>
    </lineage>
</organism>
<name>A0A3N1KYR6_9PROT</name>
<evidence type="ECO:0000313" key="6">
    <source>
        <dbReference type="EMBL" id="ROP84562.1"/>
    </source>
</evidence>
<keyword evidence="1" id="KW-0805">Transcription regulation</keyword>
<feature type="DNA-binding region" description="H-T-H motif" evidence="4">
    <location>
        <begin position="39"/>
        <end position="58"/>
    </location>
</feature>
<evidence type="ECO:0000256" key="4">
    <source>
        <dbReference type="PROSITE-ProRule" id="PRU00335"/>
    </source>
</evidence>
<dbReference type="GO" id="GO:0000976">
    <property type="term" value="F:transcription cis-regulatory region binding"/>
    <property type="evidence" value="ECO:0007669"/>
    <property type="project" value="TreeGrafter"/>
</dbReference>